<feature type="region of interest" description="Disordered" evidence="11">
    <location>
        <begin position="545"/>
        <end position="633"/>
    </location>
</feature>
<dbReference type="PROSITE" id="PS50157">
    <property type="entry name" value="ZINC_FINGER_C2H2_2"/>
    <property type="match status" value="7"/>
</dbReference>
<dbReference type="PROSITE" id="PS00028">
    <property type="entry name" value="ZINC_FINGER_C2H2_1"/>
    <property type="match status" value="7"/>
</dbReference>
<feature type="compositionally biased region" description="Pro residues" evidence="11">
    <location>
        <begin position="362"/>
        <end position="377"/>
    </location>
</feature>
<feature type="region of interest" description="Disordered" evidence="11">
    <location>
        <begin position="84"/>
        <end position="170"/>
    </location>
</feature>
<keyword evidence="8" id="KW-0539">Nucleus</keyword>
<feature type="compositionally biased region" description="Acidic residues" evidence="11">
    <location>
        <begin position="816"/>
        <end position="830"/>
    </location>
</feature>
<evidence type="ECO:0000256" key="11">
    <source>
        <dbReference type="SAM" id="MobiDB-lite"/>
    </source>
</evidence>
<dbReference type="PANTHER" id="PTHR23233">
    <property type="entry name" value="SAL-LIKE PROTEIN"/>
    <property type="match status" value="1"/>
</dbReference>
<dbReference type="PANTHER" id="PTHR23233:SF46">
    <property type="entry name" value="SAL-LIKE PROTEIN 3"/>
    <property type="match status" value="1"/>
</dbReference>
<dbReference type="InterPro" id="IPR036236">
    <property type="entry name" value="Znf_C2H2_sf"/>
</dbReference>
<feature type="domain" description="C2H2-type" evidence="12">
    <location>
        <begin position="1097"/>
        <end position="1124"/>
    </location>
</feature>
<evidence type="ECO:0000256" key="9">
    <source>
        <dbReference type="ARBA" id="ARBA00038474"/>
    </source>
</evidence>
<dbReference type="RefSeq" id="XP_053062050.1">
    <property type="nucleotide sequence ID" value="XM_053206075.1"/>
</dbReference>
<evidence type="ECO:0000256" key="7">
    <source>
        <dbReference type="ARBA" id="ARBA00023163"/>
    </source>
</evidence>
<keyword evidence="13" id="KW-1185">Reference proteome</keyword>
<dbReference type="Gene3D" id="3.30.160.60">
    <property type="entry name" value="Classic Zinc Finger"/>
    <property type="match status" value="6"/>
</dbReference>
<proteinExistence type="inferred from homology"/>
<reference evidence="14" key="1">
    <citation type="submission" date="2025-08" db="UniProtKB">
        <authorList>
            <consortium name="RefSeq"/>
        </authorList>
    </citation>
    <scope>IDENTIFICATION</scope>
    <source>
        <tissue evidence="14">Blood</tissue>
    </source>
</reference>
<feature type="compositionally biased region" description="Low complexity" evidence="11">
    <location>
        <begin position="328"/>
        <end position="352"/>
    </location>
</feature>
<feature type="compositionally biased region" description="Low complexity" evidence="11">
    <location>
        <begin position="842"/>
        <end position="851"/>
    </location>
</feature>
<feature type="domain" description="C2H2-type" evidence="12">
    <location>
        <begin position="727"/>
        <end position="754"/>
    </location>
</feature>
<evidence type="ECO:0000256" key="8">
    <source>
        <dbReference type="ARBA" id="ARBA00023242"/>
    </source>
</evidence>
<evidence type="ECO:0000256" key="3">
    <source>
        <dbReference type="ARBA" id="ARBA00022737"/>
    </source>
</evidence>
<dbReference type="InterPro" id="IPR013087">
    <property type="entry name" value="Znf_C2H2_type"/>
</dbReference>
<feature type="region of interest" description="Disordered" evidence="11">
    <location>
        <begin position="287"/>
        <end position="377"/>
    </location>
</feature>
<dbReference type="CDD" id="cd20908">
    <property type="entry name" value="SUF4-like"/>
    <property type="match status" value="1"/>
</dbReference>
<dbReference type="Proteomes" id="UP001652583">
    <property type="component" value="Chromosome D3"/>
</dbReference>
<evidence type="ECO:0000256" key="4">
    <source>
        <dbReference type="ARBA" id="ARBA00022771"/>
    </source>
</evidence>
<keyword evidence="5" id="KW-0862">Zinc</keyword>
<comment type="similarity">
    <text evidence="9">Belongs to the sal C2H2-type zinc-finger protein family.</text>
</comment>
<feature type="compositionally biased region" description="Polar residues" evidence="11">
    <location>
        <begin position="583"/>
        <end position="596"/>
    </location>
</feature>
<comment type="subcellular location">
    <subcellularLocation>
        <location evidence="1">Nucleus</location>
    </subcellularLocation>
</comment>
<protein>
    <submittedName>
        <fullName evidence="14">Sal-like protein 3 isoform X2</fullName>
    </submittedName>
</protein>
<gene>
    <name evidence="14" type="primary">SALL3</name>
</gene>
<keyword evidence="6" id="KW-0805">Transcription regulation</keyword>
<dbReference type="GeneID" id="113602320"/>
<evidence type="ECO:0000256" key="6">
    <source>
        <dbReference type="ARBA" id="ARBA00023015"/>
    </source>
</evidence>
<feature type="compositionally biased region" description="Pro residues" evidence="11">
    <location>
        <begin position="88"/>
        <end position="100"/>
    </location>
</feature>
<keyword evidence="4 10" id="KW-0863">Zinc-finger</keyword>
<feature type="domain" description="C2H2-type" evidence="12">
    <location>
        <begin position="1069"/>
        <end position="1096"/>
    </location>
</feature>
<evidence type="ECO:0000256" key="2">
    <source>
        <dbReference type="ARBA" id="ARBA00022723"/>
    </source>
</evidence>
<feature type="domain" description="C2H2-type" evidence="12">
    <location>
        <begin position="699"/>
        <end position="726"/>
    </location>
</feature>
<organism evidence="13 14">
    <name type="scientific">Acinonyx jubatus</name>
    <name type="common">Cheetah</name>
    <dbReference type="NCBI Taxonomy" id="32536"/>
    <lineage>
        <taxon>Eukaryota</taxon>
        <taxon>Metazoa</taxon>
        <taxon>Chordata</taxon>
        <taxon>Craniata</taxon>
        <taxon>Vertebrata</taxon>
        <taxon>Euteleostomi</taxon>
        <taxon>Mammalia</taxon>
        <taxon>Eutheria</taxon>
        <taxon>Laurasiatheria</taxon>
        <taxon>Carnivora</taxon>
        <taxon>Feliformia</taxon>
        <taxon>Felidae</taxon>
        <taxon>Felinae</taxon>
        <taxon>Acinonyx</taxon>
    </lineage>
</organism>
<feature type="region of interest" description="Disordered" evidence="11">
    <location>
        <begin position="885"/>
        <end position="985"/>
    </location>
</feature>
<feature type="region of interest" description="Disordered" evidence="11">
    <location>
        <begin position="809"/>
        <end position="851"/>
    </location>
</feature>
<accession>A0ABM3NRK1</accession>
<dbReference type="InterPro" id="IPR051565">
    <property type="entry name" value="Sal_C2H2-zinc-finger"/>
</dbReference>
<keyword evidence="3" id="KW-0677">Repeat</keyword>
<evidence type="ECO:0000256" key="5">
    <source>
        <dbReference type="ARBA" id="ARBA00022833"/>
    </source>
</evidence>
<evidence type="ECO:0000259" key="12">
    <source>
        <dbReference type="PROSITE" id="PS50157"/>
    </source>
</evidence>
<feature type="domain" description="C2H2-type" evidence="12">
    <location>
        <begin position="441"/>
        <end position="468"/>
    </location>
</feature>
<keyword evidence="2" id="KW-0479">Metal-binding</keyword>
<dbReference type="SMART" id="SM00355">
    <property type="entry name" value="ZnF_C2H2"/>
    <property type="match status" value="8"/>
</dbReference>
<feature type="compositionally biased region" description="Basic residues" evidence="11">
    <location>
        <begin position="1"/>
        <end position="11"/>
    </location>
</feature>
<keyword evidence="7" id="KW-0804">Transcription</keyword>
<feature type="compositionally biased region" description="Low complexity" evidence="11">
    <location>
        <begin position="909"/>
        <end position="928"/>
    </location>
</feature>
<name>A0ABM3NRK1_ACIJB</name>
<feature type="domain" description="C2H2-type" evidence="12">
    <location>
        <begin position="759"/>
        <end position="786"/>
    </location>
</feature>
<feature type="compositionally biased region" description="Pro residues" evidence="11">
    <location>
        <begin position="291"/>
        <end position="300"/>
    </location>
</feature>
<dbReference type="Pfam" id="PF00096">
    <property type="entry name" value="zf-C2H2"/>
    <property type="match status" value="5"/>
</dbReference>
<evidence type="ECO:0000256" key="1">
    <source>
        <dbReference type="ARBA" id="ARBA00004123"/>
    </source>
</evidence>
<feature type="domain" description="C2H2-type" evidence="12">
    <location>
        <begin position="469"/>
        <end position="496"/>
    </location>
</feature>
<evidence type="ECO:0000256" key="10">
    <source>
        <dbReference type="PROSITE-ProRule" id="PRU00042"/>
    </source>
</evidence>
<dbReference type="SUPFAM" id="SSF57667">
    <property type="entry name" value="beta-beta-alpha zinc fingers"/>
    <property type="match status" value="4"/>
</dbReference>
<sequence>MSRRKQAKPQHLKSDEELPPPDGAPEHAVPGDGADDGDSGSEGRSGSEDTNVCEKCCAEFFKWTDFLEHKKSCTKNPLVLIVNEDEPAPPSEEFPEPSPASSPSDRTESEAAEDPAPPENGEGGEGRAPEKEEEPMEAEPSGDKGFPNPGPSRAGKQPLPQIPEPAPVAAYSMPNTNVTLETLLSTKVAVAQFSQNARAAGGVGPGSGVTAVAIPMILEQLMALQQQQIHQLQLIEQIRSQVAMMNRQPLRPPLNPGAAAAAQSTPVPAASQLQGLAAHSALQLSAGAPAVPAPPGPAAPPAAYEGPQHLSQPAAGASAPHVPGGGPSVPAEAGGPASSSAAPAAPAASGSAQPQNASTPPALGPGPPLSSAPSLPNPLLPQTSAAAAAGSVIFPNPLVSIAATANALDPLSALVKHRKGKPPNVSVFEPKASAEDPFFKHKCRFCAKVFGSDSALQIHLRSHTGERPFKCNVCGNRFSTKGNLKVHFQRHKEKYPHIQMNPYPVPEYLDNVPTCSGIPYGMSLPPEKPVTTWLDSKPVVPTVPTSVGLQLPPTLPGVSGYADSPSLTPASRSPQRPSPASSECTSLSPGLNSSESGVPGTAESPQPALSGSSLTKPEPAGLPGTNGRAGDVPAGGQASAALADGSICTGLCSPVLPAGSDQFKARFPFGGLLDSMQTSETSKLQQLVENIDKKMTDPNQCVICHRVLSCQSALKMHYRTHTGERPFKCKMCGRAFTTKGNLKTHFGVHRAKPPLRVQHSCPICQKKFTNAVVLQQHIRMHMGGHIPNTPLPDGFPDAMDAELPCDGRTAEALSGYDDDADENSMEDDAEPREPAGDPAKPLLPCAGSCPPSPPSVISSIAALENQMKTMDPAASCPQLAALRSVENGSGDSDRLSNDSSSAAGDLESRSAGSPALSESSSSTRALSPMNSHSESLHSKSPGLSAQEEPQETPLKTERPDSPPAAPENGGALDLTAAQPGRPAGKEEAPFSLLFLSRDRGPGQTTASLVAGPAPAAIKMEVNGHSRAIALGEGPPLPAAVQVPPGPPAVMGPGLAPMLAPPPRRAPKQHNCQSCGKTFSSASALQIHERTHTGEKPFGCTICGRAFTTKGNLKVHMGTHMWNNAPARRGRRLSVENPMALLGGDALKFSEMFQKDLAARAMNVDPSFWNQYAAAITNGLAMKNNEISVIQNGGIPQLPVSLGGSAIPPLGSLTAGMDKARTGGSPPIVSLDKANSETGASRPFTRFIEDNKEIGIN</sequence>
<evidence type="ECO:0000313" key="13">
    <source>
        <dbReference type="Proteomes" id="UP001652583"/>
    </source>
</evidence>
<feature type="region of interest" description="Disordered" evidence="11">
    <location>
        <begin position="1"/>
        <end position="51"/>
    </location>
</feature>
<feature type="compositionally biased region" description="Low complexity" evidence="11">
    <location>
        <begin position="569"/>
        <end position="582"/>
    </location>
</feature>
<feature type="compositionally biased region" description="Polar residues" evidence="11">
    <location>
        <begin position="603"/>
        <end position="615"/>
    </location>
</feature>
<evidence type="ECO:0000313" key="14">
    <source>
        <dbReference type="RefSeq" id="XP_053062050.1"/>
    </source>
</evidence>